<dbReference type="InterPro" id="IPR011514">
    <property type="entry name" value="Secretin_N_2"/>
</dbReference>
<feature type="domain" description="Type II/III secretion system secretin-like" evidence="4">
    <location>
        <begin position="306"/>
        <end position="478"/>
    </location>
</feature>
<dbReference type="HOGENOM" id="CLU_006756_3_2_7"/>
<dbReference type="GO" id="GO:0019867">
    <property type="term" value="C:outer membrane"/>
    <property type="evidence" value="ECO:0007669"/>
    <property type="project" value="InterPro"/>
</dbReference>
<dbReference type="InterPro" id="IPR001775">
    <property type="entry name" value="GspD/PilQ"/>
</dbReference>
<reference evidence="6 7" key="1">
    <citation type="journal article" date="2009" name="J. Bacteriol.">
        <title>Genome sequence of the emerging pathogen Helicobacter canadensis.</title>
        <authorList>
            <person name="Loman N.J."/>
            <person name="Snyder L.A."/>
            <person name="Linton J.D."/>
            <person name="Langdon R."/>
            <person name="Lawson A.J."/>
            <person name="Weinstock G.M."/>
            <person name="Wren B.W."/>
            <person name="Pallen M.J."/>
        </authorList>
    </citation>
    <scope>NUCLEOTIDE SEQUENCE [LARGE SCALE GENOMIC DNA]</scope>
    <source>
        <strain evidence="6 7">MIT 98-5491</strain>
    </source>
</reference>
<dbReference type="NCBIfam" id="TIGR02519">
    <property type="entry name" value="pilus_MshL"/>
    <property type="match status" value="1"/>
</dbReference>
<feature type="domain" description="Secretin N-terminal" evidence="5">
    <location>
        <begin position="106"/>
        <end position="188"/>
    </location>
</feature>
<dbReference type="GO" id="GO:0009297">
    <property type="term" value="P:pilus assembly"/>
    <property type="evidence" value="ECO:0007669"/>
    <property type="project" value="InterPro"/>
</dbReference>
<evidence type="ECO:0000313" key="7">
    <source>
        <dbReference type="Proteomes" id="UP000007032"/>
    </source>
</evidence>
<evidence type="ECO:0000256" key="2">
    <source>
        <dbReference type="ARBA" id="ARBA00022729"/>
    </source>
</evidence>
<dbReference type="STRING" id="537970.HCAN_1530"/>
<evidence type="ECO:0000313" key="6">
    <source>
        <dbReference type="EMBL" id="EES90235.1"/>
    </source>
</evidence>
<evidence type="ECO:0000256" key="1">
    <source>
        <dbReference type="ARBA" id="ARBA00004370"/>
    </source>
</evidence>
<keyword evidence="3" id="KW-0472">Membrane</keyword>
<dbReference type="Proteomes" id="UP000007032">
    <property type="component" value="Chromosome"/>
</dbReference>
<dbReference type="InterPro" id="IPR004846">
    <property type="entry name" value="T2SS/T3SS_dom"/>
</dbReference>
<evidence type="ECO:0000259" key="4">
    <source>
        <dbReference type="Pfam" id="PF00263"/>
    </source>
</evidence>
<dbReference type="eggNOG" id="COG1450">
    <property type="taxonomic scope" value="Bacteria"/>
</dbReference>
<comment type="subcellular location">
    <subcellularLocation>
        <location evidence="1">Membrane</location>
    </subcellularLocation>
</comment>
<dbReference type="InterPro" id="IPR050810">
    <property type="entry name" value="Bact_Secretion_Sys_Channel"/>
</dbReference>
<gene>
    <name evidence="6" type="primary">pulD</name>
    <name evidence="6" type="ORF">HCAN_1530</name>
</gene>
<dbReference type="PRINTS" id="PR00811">
    <property type="entry name" value="BCTERIALGSPD"/>
</dbReference>
<evidence type="ECO:0000259" key="5">
    <source>
        <dbReference type="Pfam" id="PF07655"/>
    </source>
</evidence>
<dbReference type="GO" id="GO:0015627">
    <property type="term" value="C:type II protein secretion system complex"/>
    <property type="evidence" value="ECO:0007669"/>
    <property type="project" value="TreeGrafter"/>
</dbReference>
<dbReference type="OrthoDB" id="9775455at2"/>
<dbReference type="PANTHER" id="PTHR30332">
    <property type="entry name" value="PROBABLE GENERAL SECRETION PATHWAY PROTEIN D"/>
    <property type="match status" value="1"/>
</dbReference>
<proteinExistence type="predicted"/>
<dbReference type="Pfam" id="PF00263">
    <property type="entry name" value="Secretin"/>
    <property type="match status" value="1"/>
</dbReference>
<keyword evidence="2" id="KW-0732">Signal</keyword>
<dbReference type="PANTHER" id="PTHR30332:SF24">
    <property type="entry name" value="SECRETIN GSPD-RELATED"/>
    <property type="match status" value="1"/>
</dbReference>
<organism evidence="6 7">
    <name type="scientific">Helicobacter canadensis MIT 98-5491</name>
    <dbReference type="NCBI Taxonomy" id="537970"/>
    <lineage>
        <taxon>Bacteria</taxon>
        <taxon>Pseudomonadati</taxon>
        <taxon>Campylobacterota</taxon>
        <taxon>Epsilonproteobacteria</taxon>
        <taxon>Campylobacterales</taxon>
        <taxon>Helicobacteraceae</taxon>
        <taxon>Helicobacter</taxon>
    </lineage>
</organism>
<dbReference type="Pfam" id="PF07655">
    <property type="entry name" value="Secretin_N_2"/>
    <property type="match status" value="1"/>
</dbReference>
<protein>
    <submittedName>
        <fullName evidence="6">Secretion system protein</fullName>
    </submittedName>
</protein>
<evidence type="ECO:0000256" key="3">
    <source>
        <dbReference type="ARBA" id="ARBA00023136"/>
    </source>
</evidence>
<dbReference type="PROSITE" id="PS51257">
    <property type="entry name" value="PROKAR_LIPOPROTEIN"/>
    <property type="match status" value="1"/>
</dbReference>
<dbReference type="InterPro" id="IPR013358">
    <property type="entry name" value="Pilus_biogenesis_MshL"/>
</dbReference>
<dbReference type="EMBL" id="CM000776">
    <property type="protein sequence ID" value="EES90235.1"/>
    <property type="molecule type" value="Genomic_DNA"/>
</dbReference>
<keyword evidence="7" id="KW-1185">Reference proteome</keyword>
<sequence length="496" mass="55502">MIFLKFVFYFWVISFGFLQACENRVFDLELQDFGVKIYEVLGEFANECSFSVVLGDEAVKEHLNRELTMVNFKGKDLNFVFDLLFKQADLHYVYSNDVLLLKSKETKTYKINYVSTNRVGISNTSVSINHEDNSSRYSSYVSSTEDSQATSKSGINITSEDGFNFWETIEGEILGILGQKENDSRVVLNKGAGLISVRGSKRELERVESYIQSLHQRLQKQVLIDVHILSITHNNTNTTGINWDELYNLQNLIIPAFGEGASFGGNGEVGNTSGINIVGQKGVSNLHYGINIFSQGLSLNRIIEFLESYGKVESISNPKVLTLNNQPAMISVGDILRYQKNTIYQNTNAQTTLTNTDNEYPSLFAGVLLDITPLVFGEEIMLKINPSITKTKENRTEIPNTAFETPPNLTTNQLSSIVSVKNNQKVILGGLISKNFATKENKIPILGSIPLIKPLFSYSQEVENTEEIVFIIEPKIIQAQDSISLEALGYSLIKEE</sequence>
<dbReference type="RefSeq" id="WP_006656996.1">
    <property type="nucleotide sequence ID" value="NZ_CM000776.2"/>
</dbReference>
<name>C5ZYL7_9HELI</name>
<dbReference type="GO" id="GO:0009306">
    <property type="term" value="P:protein secretion"/>
    <property type="evidence" value="ECO:0007669"/>
    <property type="project" value="InterPro"/>
</dbReference>
<dbReference type="AlphaFoldDB" id="C5ZYL7"/>
<accession>C5ZYL7</accession>